<keyword evidence="2" id="KW-0472">Membrane</keyword>
<name>A0A179B4E0_9ACTO</name>
<dbReference type="AlphaFoldDB" id="A0A179B4E0"/>
<comment type="caution">
    <text evidence="3">The sequence shown here is derived from an EMBL/GenBank/DDBJ whole genome shotgun (WGS) entry which is preliminary data.</text>
</comment>
<dbReference type="RefSeq" id="WP_064230983.1">
    <property type="nucleotide sequence ID" value="NZ_LVZK01000001.1"/>
</dbReference>
<gene>
    <name evidence="3" type="ORF">A4H34_02645</name>
</gene>
<feature type="transmembrane region" description="Helical" evidence="2">
    <location>
        <begin position="16"/>
        <end position="38"/>
    </location>
</feature>
<organism evidence="3 4">
    <name type="scientific">Peptidiphaga gingivicola</name>
    <dbReference type="NCBI Taxonomy" id="2741497"/>
    <lineage>
        <taxon>Bacteria</taxon>
        <taxon>Bacillati</taxon>
        <taxon>Actinomycetota</taxon>
        <taxon>Actinomycetes</taxon>
        <taxon>Actinomycetales</taxon>
        <taxon>Actinomycetaceae</taxon>
        <taxon>Peptidiphaga</taxon>
    </lineage>
</organism>
<feature type="transmembrane region" description="Helical" evidence="2">
    <location>
        <begin position="50"/>
        <end position="68"/>
    </location>
</feature>
<keyword evidence="2" id="KW-0812">Transmembrane</keyword>
<reference evidence="3 4" key="1">
    <citation type="submission" date="2016-04" db="EMBL/GenBank/DDBJ databases">
        <title>Peptidophaga gingivicola gen. nov., sp. nov., isolated from human subgingival plaque.</title>
        <authorList>
            <person name="Beall C.J."/>
            <person name="Mokrzan E.M."/>
            <person name="Griffen A.L."/>
            <person name="Leys E.J."/>
        </authorList>
    </citation>
    <scope>NUCLEOTIDE SEQUENCE [LARGE SCALE GENOMIC DNA]</scope>
    <source>
        <strain evidence="3 4">BA112</strain>
    </source>
</reference>
<evidence type="ECO:0000256" key="2">
    <source>
        <dbReference type="SAM" id="Phobius"/>
    </source>
</evidence>
<dbReference type="Proteomes" id="UP000078368">
    <property type="component" value="Unassembled WGS sequence"/>
</dbReference>
<dbReference type="PROSITE" id="PS51257">
    <property type="entry name" value="PROKAR_LIPOPROTEIN"/>
    <property type="match status" value="1"/>
</dbReference>
<evidence type="ECO:0000313" key="3">
    <source>
        <dbReference type="EMBL" id="OAP86093.1"/>
    </source>
</evidence>
<feature type="transmembrane region" description="Helical" evidence="2">
    <location>
        <begin position="80"/>
        <end position="107"/>
    </location>
</feature>
<proteinExistence type="predicted"/>
<evidence type="ECO:0000256" key="1">
    <source>
        <dbReference type="SAM" id="MobiDB-lite"/>
    </source>
</evidence>
<dbReference type="STRING" id="1823756.A4H34_02645"/>
<protein>
    <submittedName>
        <fullName evidence="3">Uncharacterized protein</fullName>
    </submittedName>
</protein>
<feature type="compositionally biased region" description="Basic residues" evidence="1">
    <location>
        <begin position="140"/>
        <end position="149"/>
    </location>
</feature>
<feature type="region of interest" description="Disordered" evidence="1">
    <location>
        <begin position="127"/>
        <end position="149"/>
    </location>
</feature>
<keyword evidence="4" id="KW-1185">Reference proteome</keyword>
<dbReference type="EMBL" id="LVZK01000001">
    <property type="protein sequence ID" value="OAP86093.1"/>
    <property type="molecule type" value="Genomic_DNA"/>
</dbReference>
<sequence length="149" mass="15213">MAVKQPAPAPLNRIDVLLLGVGLAVGAFAAACGVYAVFHGGERVGRDGATNAFAAIACAGLGLAACGAMRRRRVASGLGLIFTALAPAGLAWLAGMLSALIGVVLIVRASSFADLLFDRERLNEEAGEDAGNADQGGLRNSRRKTSTNY</sequence>
<evidence type="ECO:0000313" key="4">
    <source>
        <dbReference type="Proteomes" id="UP000078368"/>
    </source>
</evidence>
<keyword evidence="2" id="KW-1133">Transmembrane helix</keyword>
<accession>A0A179B4E0</accession>